<feature type="domain" description="Beta-mannosidase-like galactose-binding" evidence="2">
    <location>
        <begin position="794"/>
        <end position="877"/>
    </location>
</feature>
<dbReference type="PANTHER" id="PTHR36848:SF2">
    <property type="entry name" value="SECRETED PROTEIN"/>
    <property type="match status" value="1"/>
</dbReference>
<proteinExistence type="predicted"/>
<organism evidence="3 4">
    <name type="scientific">Parapedobacter deserti</name>
    <dbReference type="NCBI Taxonomy" id="1912957"/>
    <lineage>
        <taxon>Bacteria</taxon>
        <taxon>Pseudomonadati</taxon>
        <taxon>Bacteroidota</taxon>
        <taxon>Sphingobacteriia</taxon>
        <taxon>Sphingobacteriales</taxon>
        <taxon>Sphingobacteriaceae</taxon>
        <taxon>Parapedobacter</taxon>
    </lineage>
</organism>
<dbReference type="PANTHER" id="PTHR36848">
    <property type="entry name" value="DNA-BINDING PROTEIN (PUTATIVE SECRETED PROTEIN)-RELATED"/>
    <property type="match status" value="1"/>
</dbReference>
<evidence type="ECO:0000313" key="3">
    <source>
        <dbReference type="EMBL" id="MFC3198885.1"/>
    </source>
</evidence>
<dbReference type="GO" id="GO:0016787">
    <property type="term" value="F:hydrolase activity"/>
    <property type="evidence" value="ECO:0007669"/>
    <property type="project" value="UniProtKB-KW"/>
</dbReference>
<dbReference type="Pfam" id="PF22666">
    <property type="entry name" value="Glyco_hydro_2_N2"/>
    <property type="match status" value="1"/>
</dbReference>
<reference evidence="4" key="1">
    <citation type="journal article" date="2019" name="Int. J. Syst. Evol. Microbiol.">
        <title>The Global Catalogue of Microorganisms (GCM) 10K type strain sequencing project: providing services to taxonomists for standard genome sequencing and annotation.</title>
        <authorList>
            <consortium name="The Broad Institute Genomics Platform"/>
            <consortium name="The Broad Institute Genome Sequencing Center for Infectious Disease"/>
            <person name="Wu L."/>
            <person name="Ma J."/>
        </authorList>
    </citation>
    <scope>NUCLEOTIDE SEQUENCE [LARGE SCALE GENOMIC DNA]</scope>
    <source>
        <strain evidence="4">KCTC 52416</strain>
    </source>
</reference>
<evidence type="ECO:0000259" key="2">
    <source>
        <dbReference type="Pfam" id="PF22666"/>
    </source>
</evidence>
<name>A0ABV7JLB3_9SPHI</name>
<accession>A0ABV7JLB3</accession>
<dbReference type="NCBIfam" id="NF045579">
    <property type="entry name" value="rhamnoside_JR"/>
    <property type="match status" value="1"/>
</dbReference>
<evidence type="ECO:0000313" key="4">
    <source>
        <dbReference type="Proteomes" id="UP001595526"/>
    </source>
</evidence>
<sequence length="914" mass="102210">MKQWLMVVCTWVAVGVQVAWSQHDPWPAVDRETKPWARWWWMGNAVSEPTISRLMADYAGAGFGGLEIAPIYGAKGYEAQYLPYLSPEWMAMLRYTARQGDSLGLSIDLTTGTGWPFGGPQVGLSEAATRALFRKFELVGGTPFGSKIVPDDPKQRSASLLSLTAYDEQGNPVMITDHVTADGTLMWQPAKGKWELYAVFEGKTFQRVKRAAPGGEGYTLNHFSRDALDGYLSRFDSAFHREPQGIRAFYNDSYEVYGADWSADFFAEFEKRRGYDLQLHVRKLFSDDTAANAGRVKSDYRETMAELLLENFTRPWTQWAHRYGSVTRNQAHGSPGNLLDLYAAVDIPEAETFGSSFFQIPGLRRDSADIRNVDPDPVMMKFASSAANVTGKRLASSETFTWLTEHFKTSLAQCKPEVEQCFLAGINHVFFHGVTYSPEEAGWPGWLFYASVNFVPNNSWWPHLDGLNGYITRVQSVLQAGRSDNELLMYWPVYDNWDDSRGRMMTLTVHHIDEWLHPTPFYKNLQQLHRHGYSVDFVSDNLLARATVSEGLIHTSFEGMPYKALVVPLTRRMPLETLRKLISLAQQGATVVLQAVPEDVPGFADFAHRQAIFRELVETLPSSGATISPDVTAALQRLGIMGEPLARQGLGFVRRAAADGGTYYYVVNHQATAVDRRIPLLAATGGGSAVLLDPQSGGSGKTPCVAIDGHYGVRVQLRPGEAIVVKVGSEAGKEVPDWVYAGKELDRISLEQGWQLTFESGGPQLPKPIRADTLQLWTNDPGEAYQAFSGLGSYSTTVDMDMVTEDALYVLELEKLNESARVYINGREAGLIWSIPYRLRIGHLLKPGQNTIRIEVANLMANRIRDMDRKGKEWRSYHEINFVNIDYQPFDASNWPVQPSGLAGQAMIIRYKKN</sequence>
<dbReference type="Proteomes" id="UP001595526">
    <property type="component" value="Unassembled WGS sequence"/>
</dbReference>
<dbReference type="InterPro" id="IPR054593">
    <property type="entry name" value="Beta-mannosidase-like_N2"/>
</dbReference>
<dbReference type="InterPro" id="IPR053161">
    <property type="entry name" value="Ulvan_degrading_GH"/>
</dbReference>
<dbReference type="EMBL" id="JBHRTA010000038">
    <property type="protein sequence ID" value="MFC3198885.1"/>
    <property type="molecule type" value="Genomic_DNA"/>
</dbReference>
<protein>
    <submittedName>
        <fullName evidence="3">Glycosyl hydrolase</fullName>
    </submittedName>
</protein>
<keyword evidence="4" id="KW-1185">Reference proteome</keyword>
<dbReference type="Gene3D" id="2.60.120.260">
    <property type="entry name" value="Galactose-binding domain-like"/>
    <property type="match status" value="1"/>
</dbReference>
<evidence type="ECO:0000256" key="1">
    <source>
        <dbReference type="ARBA" id="ARBA00022801"/>
    </source>
</evidence>
<dbReference type="SUPFAM" id="SSF49785">
    <property type="entry name" value="Galactose-binding domain-like"/>
    <property type="match status" value="1"/>
</dbReference>
<gene>
    <name evidence="3" type="ORF">ACFOET_14780</name>
</gene>
<keyword evidence="1 3" id="KW-0378">Hydrolase</keyword>
<dbReference type="RefSeq" id="WP_379023972.1">
    <property type="nucleotide sequence ID" value="NZ_JBHRTA010000038.1"/>
</dbReference>
<dbReference type="Pfam" id="PF17132">
    <property type="entry name" value="Glyco_hydro_106"/>
    <property type="match status" value="2"/>
</dbReference>
<dbReference type="InterPro" id="IPR008979">
    <property type="entry name" value="Galactose-bd-like_sf"/>
</dbReference>
<comment type="caution">
    <text evidence="3">The sequence shown here is derived from an EMBL/GenBank/DDBJ whole genome shotgun (WGS) entry which is preliminary data.</text>
</comment>